<sequence length="795" mass="88977">MSHTRKLGIALCLLAGSLSQAQTWKMQPVALQTRWAKEVKADKPYNEYPRPQLERTQWTNLNGLWQYAITSAEASTPTAWEGHILVPYPLESALSGVKKALMPEQRLWYKRSIVAPAMKAGEKLLLHFGAVDYQCWVFLNGKQVGTHEGGYTAFDIDITTALKKGANELVLKVYDPSDAGIGPRGKQVLNPKDIYYTPSSGIWQTVWLEQVPAAYINHLELTPQLSGASLEKGQLTLNSQVIGDCKGCTIEAISGVATATLKPAAGGNYTGVLAIAQPKLWSPADPYLYDLVVRLKKGNAVIDEVKSYFGMRQVSVQKDNQGVERIFLNGKPYFNLGTLDQGFWPDGLHTAPTDAALRFDIEAIKSMGFNTIRKHIKIEPARWYYHADKLGMLVWQDFVQPNPGLPAGAKQIFEKQGKEMMEQLHNHPCITTWVLFNEKWGQYDQERLTKWIKATDPSRLVNGHSGEILYVNEKLRSPSPNAYVAADMTDIHSYPDPMNSMKMPGKAQVLGEFGGIGVFIPKHQWLTNSAWGYVNEKPAGLKAKYSIMNKHLQLLQKEGLSASIYTQPFDVEGEQNGLMTYDREVVKIPFAELRKIHQALNPQMGNLPAIAALDTDLTEPGELYAAMLEEYMNGKTDPAFIKELAMTAAQVGDRAGVNRFNALYVGTLKAPYSEDDLVLIENNTKKVTDPGFIFLQQQLQANPNRALHTKLMNIVYVDVIAPYVPNAAAKPNWEEIAMKVKPYGAPGEEILLRAKTIQLMNQQDWEHLKPVAKEYLSKYGQYLQPEEKKILEEKI</sequence>
<dbReference type="InterPro" id="IPR006103">
    <property type="entry name" value="Glyco_hydro_2_cat"/>
</dbReference>
<dbReference type="InterPro" id="IPR036156">
    <property type="entry name" value="Beta-gal/glucu_dom_sf"/>
</dbReference>
<keyword evidence="2 8" id="KW-0378">Hydrolase</keyword>
<dbReference type="InterPro" id="IPR013783">
    <property type="entry name" value="Ig-like_fold"/>
</dbReference>
<evidence type="ECO:0000259" key="6">
    <source>
        <dbReference type="Pfam" id="PF02836"/>
    </source>
</evidence>
<dbReference type="PANTHER" id="PTHR42732">
    <property type="entry name" value="BETA-GALACTOSIDASE"/>
    <property type="match status" value="1"/>
</dbReference>
<feature type="domain" description="Glycoside hydrolase family 2 immunoglobulin-like beta-sandwich" evidence="5">
    <location>
        <begin position="259"/>
        <end position="312"/>
    </location>
</feature>
<organism evidence="8 9">
    <name type="scientific">Paraflavitalea soli</name>
    <dbReference type="NCBI Taxonomy" id="2315862"/>
    <lineage>
        <taxon>Bacteria</taxon>
        <taxon>Pseudomonadati</taxon>
        <taxon>Bacteroidota</taxon>
        <taxon>Chitinophagia</taxon>
        <taxon>Chitinophagales</taxon>
        <taxon>Chitinophagaceae</taxon>
        <taxon>Paraflavitalea</taxon>
    </lineage>
</organism>
<dbReference type="Pfam" id="PF00703">
    <property type="entry name" value="Glyco_hydro_2"/>
    <property type="match status" value="1"/>
</dbReference>
<dbReference type="OrthoDB" id="9801077at2"/>
<dbReference type="SUPFAM" id="SSF49303">
    <property type="entry name" value="beta-Galactosidase/glucuronidase domain"/>
    <property type="match status" value="1"/>
</dbReference>
<feature type="chain" id="PRO_5017601784" evidence="4">
    <location>
        <begin position="22"/>
        <end position="795"/>
    </location>
</feature>
<dbReference type="GO" id="GO:0004553">
    <property type="term" value="F:hydrolase activity, hydrolyzing O-glycosyl compounds"/>
    <property type="evidence" value="ECO:0007669"/>
    <property type="project" value="InterPro"/>
</dbReference>
<dbReference type="InterPro" id="IPR051913">
    <property type="entry name" value="GH2_Domain-Containing"/>
</dbReference>
<keyword evidence="4" id="KW-0732">Signal</keyword>
<evidence type="ECO:0000256" key="2">
    <source>
        <dbReference type="ARBA" id="ARBA00022801"/>
    </source>
</evidence>
<dbReference type="Pfam" id="PF02836">
    <property type="entry name" value="Glyco_hydro_2_C"/>
    <property type="match status" value="1"/>
</dbReference>
<dbReference type="InterPro" id="IPR017853">
    <property type="entry name" value="GH"/>
</dbReference>
<dbReference type="RefSeq" id="WP_119050633.1">
    <property type="nucleotide sequence ID" value="NZ_CP032157.1"/>
</dbReference>
<dbReference type="InterPro" id="IPR006102">
    <property type="entry name" value="Ig-like_GH2"/>
</dbReference>
<evidence type="ECO:0000256" key="3">
    <source>
        <dbReference type="ARBA" id="ARBA00023295"/>
    </source>
</evidence>
<accession>A0A3B7MNX0</accession>
<dbReference type="KEGG" id="pseg:D3H65_12490"/>
<feature type="domain" description="Glycoside hydrolase family 2 catalytic" evidence="6">
    <location>
        <begin position="359"/>
        <end position="466"/>
    </location>
</feature>
<dbReference type="AlphaFoldDB" id="A0A3B7MNX0"/>
<evidence type="ECO:0000256" key="4">
    <source>
        <dbReference type="SAM" id="SignalP"/>
    </source>
</evidence>
<evidence type="ECO:0000313" key="8">
    <source>
        <dbReference type="EMBL" id="AXY74750.1"/>
    </source>
</evidence>
<reference evidence="8 9" key="1">
    <citation type="submission" date="2018-09" db="EMBL/GenBank/DDBJ databases">
        <title>Genome sequencing of strain 6GH32-13.</title>
        <authorList>
            <person name="Weon H.-Y."/>
            <person name="Heo J."/>
            <person name="Kwon S.-W."/>
        </authorList>
    </citation>
    <scope>NUCLEOTIDE SEQUENCE [LARGE SCALE GENOMIC DNA]</scope>
    <source>
        <strain evidence="8 9">5GH32-13</strain>
    </source>
</reference>
<evidence type="ECO:0000259" key="5">
    <source>
        <dbReference type="Pfam" id="PF00703"/>
    </source>
</evidence>
<keyword evidence="9" id="KW-1185">Reference proteome</keyword>
<proteinExistence type="inferred from homology"/>
<dbReference type="SUPFAM" id="SSF49785">
    <property type="entry name" value="Galactose-binding domain-like"/>
    <property type="match status" value="1"/>
</dbReference>
<comment type="similarity">
    <text evidence="1">Belongs to the glycosyl hydrolase 2 family.</text>
</comment>
<dbReference type="Gene3D" id="2.60.40.10">
    <property type="entry name" value="Immunoglobulins"/>
    <property type="match status" value="1"/>
</dbReference>
<evidence type="ECO:0000256" key="1">
    <source>
        <dbReference type="ARBA" id="ARBA00007401"/>
    </source>
</evidence>
<dbReference type="Gene3D" id="2.60.120.260">
    <property type="entry name" value="Galactose-binding domain-like"/>
    <property type="match status" value="1"/>
</dbReference>
<feature type="domain" description="Glycosyl hydrolases family 2 sugar binding" evidence="7">
    <location>
        <begin position="86"/>
        <end position="212"/>
    </location>
</feature>
<dbReference type="EMBL" id="CP032157">
    <property type="protein sequence ID" value="AXY74750.1"/>
    <property type="molecule type" value="Genomic_DNA"/>
</dbReference>
<evidence type="ECO:0000259" key="7">
    <source>
        <dbReference type="Pfam" id="PF02837"/>
    </source>
</evidence>
<dbReference type="Pfam" id="PF02837">
    <property type="entry name" value="Glyco_hydro_2_N"/>
    <property type="match status" value="1"/>
</dbReference>
<feature type="signal peptide" evidence="4">
    <location>
        <begin position="1"/>
        <end position="21"/>
    </location>
</feature>
<dbReference type="GO" id="GO:0005975">
    <property type="term" value="P:carbohydrate metabolic process"/>
    <property type="evidence" value="ECO:0007669"/>
    <property type="project" value="InterPro"/>
</dbReference>
<name>A0A3B7MNX0_9BACT</name>
<protein>
    <submittedName>
        <fullName evidence="8">Glycoside hydrolase family 2</fullName>
    </submittedName>
</protein>
<gene>
    <name evidence="8" type="ORF">D3H65_12490</name>
</gene>
<dbReference type="SUPFAM" id="SSF51445">
    <property type="entry name" value="(Trans)glycosidases"/>
    <property type="match status" value="1"/>
</dbReference>
<dbReference type="Proteomes" id="UP000263900">
    <property type="component" value="Chromosome"/>
</dbReference>
<dbReference type="PANTHER" id="PTHR42732:SF2">
    <property type="entry name" value="BETA-MANNOSIDASE"/>
    <property type="match status" value="1"/>
</dbReference>
<dbReference type="Gene3D" id="3.20.20.80">
    <property type="entry name" value="Glycosidases"/>
    <property type="match status" value="1"/>
</dbReference>
<evidence type="ECO:0000313" key="9">
    <source>
        <dbReference type="Proteomes" id="UP000263900"/>
    </source>
</evidence>
<keyword evidence="3" id="KW-0326">Glycosidase</keyword>
<dbReference type="InterPro" id="IPR006104">
    <property type="entry name" value="Glyco_hydro_2_N"/>
</dbReference>
<dbReference type="InterPro" id="IPR008979">
    <property type="entry name" value="Galactose-bd-like_sf"/>
</dbReference>